<comment type="caution">
    <text evidence="1">The sequence shown here is derived from an EMBL/GenBank/DDBJ whole genome shotgun (WGS) entry which is preliminary data.</text>
</comment>
<organism evidence="1">
    <name type="scientific">marine sediment metagenome</name>
    <dbReference type="NCBI Taxonomy" id="412755"/>
    <lineage>
        <taxon>unclassified sequences</taxon>
        <taxon>metagenomes</taxon>
        <taxon>ecological metagenomes</taxon>
    </lineage>
</organism>
<dbReference type="AlphaFoldDB" id="X1KZ51"/>
<dbReference type="SUPFAM" id="SSF54768">
    <property type="entry name" value="dsRNA-binding domain-like"/>
    <property type="match status" value="1"/>
</dbReference>
<evidence type="ECO:0000313" key="1">
    <source>
        <dbReference type="EMBL" id="GAI12367.1"/>
    </source>
</evidence>
<dbReference type="EMBL" id="BARV01007760">
    <property type="protein sequence ID" value="GAI12367.1"/>
    <property type="molecule type" value="Genomic_DNA"/>
</dbReference>
<protein>
    <submittedName>
        <fullName evidence="1">Uncharacterized protein</fullName>
    </submittedName>
</protein>
<reference evidence="1" key="1">
    <citation type="journal article" date="2014" name="Front. Microbiol.">
        <title>High frequency of phylogenetically diverse reductive dehalogenase-homologous genes in deep subseafloor sedimentary metagenomes.</title>
        <authorList>
            <person name="Kawai M."/>
            <person name="Futagami T."/>
            <person name="Toyoda A."/>
            <person name="Takaki Y."/>
            <person name="Nishi S."/>
            <person name="Hori S."/>
            <person name="Arai W."/>
            <person name="Tsubouchi T."/>
            <person name="Morono Y."/>
            <person name="Uchiyama I."/>
            <person name="Ito T."/>
            <person name="Fujiyama A."/>
            <person name="Inagaki F."/>
            <person name="Takami H."/>
        </authorList>
    </citation>
    <scope>NUCLEOTIDE SEQUENCE</scope>
    <source>
        <strain evidence="1">Expedition CK06-06</strain>
    </source>
</reference>
<gene>
    <name evidence="1" type="ORF">S06H3_15748</name>
</gene>
<proteinExistence type="predicted"/>
<accession>X1KZ51</accession>
<feature type="non-terminal residue" evidence="1">
    <location>
        <position position="1"/>
    </location>
</feature>
<sequence length="29" mass="3341">ERVGVTPTYKVLEEWGPDHVKHFIIGVFS</sequence>
<name>X1KZ51_9ZZZZ</name>